<name>A0ABP8H6H4_9BURK</name>
<evidence type="ECO:0000256" key="4">
    <source>
        <dbReference type="ARBA" id="ARBA00011738"/>
    </source>
</evidence>
<evidence type="ECO:0000256" key="3">
    <source>
        <dbReference type="ARBA" id="ARBA00009406"/>
    </source>
</evidence>
<dbReference type="CDD" id="cd01008">
    <property type="entry name" value="PBP2_NrtA_SsuA_CpmA_like"/>
    <property type="match status" value="1"/>
</dbReference>
<evidence type="ECO:0000256" key="7">
    <source>
        <dbReference type="ARBA" id="ARBA00022898"/>
    </source>
</evidence>
<dbReference type="Pfam" id="PF09084">
    <property type="entry name" value="NMT1"/>
    <property type="match status" value="1"/>
</dbReference>
<gene>
    <name evidence="14" type="ORF">GCM10023144_27340</name>
</gene>
<dbReference type="InterPro" id="IPR015168">
    <property type="entry name" value="SsuA/THI5"/>
</dbReference>
<dbReference type="SUPFAM" id="SSF53850">
    <property type="entry name" value="Periplasmic binding protein-like II"/>
    <property type="match status" value="1"/>
</dbReference>
<evidence type="ECO:0000256" key="8">
    <source>
        <dbReference type="ARBA" id="ARBA00022977"/>
    </source>
</evidence>
<feature type="chain" id="PRO_5045479391" description="Thiamine pyrimidine synthase" evidence="12">
    <location>
        <begin position="36"/>
        <end position="341"/>
    </location>
</feature>
<reference evidence="15" key="1">
    <citation type="journal article" date="2019" name="Int. J. Syst. Evol. Microbiol.">
        <title>The Global Catalogue of Microorganisms (GCM) 10K type strain sequencing project: providing services to taxonomists for standard genome sequencing and annotation.</title>
        <authorList>
            <consortium name="The Broad Institute Genomics Platform"/>
            <consortium name="The Broad Institute Genome Sequencing Center for Infectious Disease"/>
            <person name="Wu L."/>
            <person name="Ma J."/>
        </authorList>
    </citation>
    <scope>NUCLEOTIDE SEQUENCE [LARGE SCALE GENOMIC DNA]</scope>
    <source>
        <strain evidence="15">JCM 17666</strain>
    </source>
</reference>
<accession>A0ABP8H6H4</accession>
<evidence type="ECO:0000256" key="2">
    <source>
        <dbReference type="ARBA" id="ARBA00004948"/>
    </source>
</evidence>
<dbReference type="EMBL" id="BAABFO010000012">
    <property type="protein sequence ID" value="GAA4334766.1"/>
    <property type="molecule type" value="Genomic_DNA"/>
</dbReference>
<evidence type="ECO:0000256" key="12">
    <source>
        <dbReference type="SAM" id="SignalP"/>
    </source>
</evidence>
<evidence type="ECO:0000256" key="1">
    <source>
        <dbReference type="ARBA" id="ARBA00003469"/>
    </source>
</evidence>
<proteinExistence type="inferred from homology"/>
<evidence type="ECO:0000313" key="15">
    <source>
        <dbReference type="Proteomes" id="UP001501671"/>
    </source>
</evidence>
<comment type="similarity">
    <text evidence="3">Belongs to the NMT1/THI5 family.</text>
</comment>
<sequence length="341" mass="37288">MANSRYRSYAGRLGRTIIASIAGAVAIAASAAAHADEKVTVRLDFSPLGFHAAMHLAREKGWFRREGLDVTIQDGSGSLNTMQLVAAGQADIGQVQLGLLVPARAKKVPLKSFAGYLRGSDLAVMVPRDSSINTLADLKGKKILCFSASPWAPFIDSFLAKAGLDRKSVNITMVSPTAMAGLYSSGEADGFMSVAPHQVPLLESTRPSKTIRMADYGLHFPSYGLVATEATLKNRSDMLRKFNKVQIETWEYIWNGHEDEAVQALIKQRPGMNLDPVTLKAQLEMNKPLFYTENTKDKRIGWQSAEDWKAALKSMREAGMDIGSARPEDYYTNDLMPATKG</sequence>
<comment type="function">
    <text evidence="1">Responsible for the formation of the pyrimidine heterocycle in the thiamine biosynthesis pathway. Catalyzes the formation of hydroxymethylpyrimidine phosphate (HMP-P) from histidine and pyridoxal phosphate (PLP). The protein uses PLP and the active site histidine to form HMP-P, generating an inactive enzyme. The enzyme can only undergo a single turnover, which suggests it is a suicide enzyme.</text>
</comment>
<evidence type="ECO:0000256" key="10">
    <source>
        <dbReference type="ARBA" id="ARBA00033171"/>
    </source>
</evidence>
<feature type="signal peptide" evidence="12">
    <location>
        <begin position="1"/>
        <end position="35"/>
    </location>
</feature>
<comment type="pathway">
    <text evidence="2">Cofactor biosynthesis; thiamine diphosphate biosynthesis.</text>
</comment>
<protein>
    <recommendedName>
        <fullName evidence="10">Thiamine pyrimidine synthase</fullName>
    </recommendedName>
</protein>
<dbReference type="PANTHER" id="PTHR31528">
    <property type="entry name" value="4-AMINO-5-HYDROXYMETHYL-2-METHYLPYRIMIDINE PHOSPHATE SYNTHASE THI11-RELATED"/>
    <property type="match status" value="1"/>
</dbReference>
<comment type="caution">
    <text evidence="14">The sequence shown here is derived from an EMBL/GenBank/DDBJ whole genome shotgun (WGS) entry which is preliminary data.</text>
</comment>
<keyword evidence="15" id="KW-1185">Reference proteome</keyword>
<dbReference type="Gene3D" id="3.40.190.10">
    <property type="entry name" value="Periplasmic binding protein-like II"/>
    <property type="match status" value="2"/>
</dbReference>
<evidence type="ECO:0000259" key="13">
    <source>
        <dbReference type="Pfam" id="PF09084"/>
    </source>
</evidence>
<dbReference type="RefSeq" id="WP_345250372.1">
    <property type="nucleotide sequence ID" value="NZ_BAABFO010000012.1"/>
</dbReference>
<organism evidence="14 15">
    <name type="scientific">Pigmentiphaga soli</name>
    <dbReference type="NCBI Taxonomy" id="1007095"/>
    <lineage>
        <taxon>Bacteria</taxon>
        <taxon>Pseudomonadati</taxon>
        <taxon>Pseudomonadota</taxon>
        <taxon>Betaproteobacteria</taxon>
        <taxon>Burkholderiales</taxon>
        <taxon>Alcaligenaceae</taxon>
        <taxon>Pigmentiphaga</taxon>
    </lineage>
</organism>
<keyword evidence="6" id="KW-0479">Metal-binding</keyword>
<dbReference type="Proteomes" id="UP001501671">
    <property type="component" value="Unassembled WGS sequence"/>
</dbReference>
<feature type="domain" description="SsuA/THI5-like" evidence="13">
    <location>
        <begin position="51"/>
        <end position="255"/>
    </location>
</feature>
<keyword evidence="7" id="KW-0663">Pyridoxal phosphate</keyword>
<dbReference type="InterPro" id="IPR027939">
    <property type="entry name" value="NMT1/THI5"/>
</dbReference>
<evidence type="ECO:0000313" key="14">
    <source>
        <dbReference type="EMBL" id="GAA4334766.1"/>
    </source>
</evidence>
<keyword evidence="5" id="KW-0808">Transferase</keyword>
<keyword evidence="8" id="KW-0784">Thiamine biosynthesis</keyword>
<evidence type="ECO:0000256" key="5">
    <source>
        <dbReference type="ARBA" id="ARBA00022679"/>
    </source>
</evidence>
<comment type="catalytic activity">
    <reaction evidence="11">
        <text>N(6)-(pyridoxal phosphate)-L-lysyl-[4-amino-5-hydroxymethyl-2-methylpyrimidine phosphate synthase] + L-histidyl-[4-amino-5-hydroxymethyl-2-methylpyrimidine phosphate synthase] + 2 Fe(3+) + 4 H2O = L-lysyl-[4-amino-5-hydroxymethyl-2-methylpyrimidine phosphate synthase] + (2S)-2-amino-5-hydroxy-4-oxopentanoyl-[4-amino-5-hydroxymethyl-2-methylpyrimidine phosphate synthase] + 4-amino-2-methyl-5-(phosphooxymethyl)pyrimidine + 3-oxopropanoate + 2 Fe(2+) + 2 H(+)</text>
        <dbReference type="Rhea" id="RHEA:65756"/>
        <dbReference type="Rhea" id="RHEA-COMP:16892"/>
        <dbReference type="Rhea" id="RHEA-COMP:16893"/>
        <dbReference type="Rhea" id="RHEA-COMP:16894"/>
        <dbReference type="Rhea" id="RHEA-COMP:16895"/>
        <dbReference type="ChEBI" id="CHEBI:15377"/>
        <dbReference type="ChEBI" id="CHEBI:15378"/>
        <dbReference type="ChEBI" id="CHEBI:29033"/>
        <dbReference type="ChEBI" id="CHEBI:29034"/>
        <dbReference type="ChEBI" id="CHEBI:29969"/>
        <dbReference type="ChEBI" id="CHEBI:29979"/>
        <dbReference type="ChEBI" id="CHEBI:33190"/>
        <dbReference type="ChEBI" id="CHEBI:58354"/>
        <dbReference type="ChEBI" id="CHEBI:143915"/>
        <dbReference type="ChEBI" id="CHEBI:157692"/>
    </reaction>
    <physiologicalReaction direction="left-to-right" evidence="11">
        <dbReference type="Rhea" id="RHEA:65757"/>
    </physiologicalReaction>
</comment>
<keyword evidence="9" id="KW-0408">Iron</keyword>
<keyword evidence="12" id="KW-0732">Signal</keyword>
<evidence type="ECO:0000256" key="6">
    <source>
        <dbReference type="ARBA" id="ARBA00022723"/>
    </source>
</evidence>
<dbReference type="PANTHER" id="PTHR31528:SF1">
    <property type="entry name" value="4-AMINO-5-HYDROXYMETHYL-2-METHYLPYRIMIDINE PHOSPHATE SYNTHASE THI11-RELATED"/>
    <property type="match status" value="1"/>
</dbReference>
<evidence type="ECO:0000256" key="9">
    <source>
        <dbReference type="ARBA" id="ARBA00023004"/>
    </source>
</evidence>
<evidence type="ECO:0000256" key="11">
    <source>
        <dbReference type="ARBA" id="ARBA00048179"/>
    </source>
</evidence>
<comment type="subunit">
    <text evidence="4">Homodimer.</text>
</comment>